<dbReference type="Pfam" id="PF00378">
    <property type="entry name" value="ECH_1"/>
    <property type="match status" value="1"/>
</dbReference>
<dbReference type="PANTHER" id="PTHR11941:SF171">
    <property type="entry name" value="SD19268P"/>
    <property type="match status" value="1"/>
</dbReference>
<dbReference type="WBParaSite" id="PSAMB.scaffold7121size8189.g29621.t1">
    <property type="protein sequence ID" value="PSAMB.scaffold7121size8189.g29621.t1"/>
    <property type="gene ID" value="PSAMB.scaffold7121size8189.g29621"/>
</dbReference>
<evidence type="ECO:0000313" key="5">
    <source>
        <dbReference type="WBParaSite" id="PSAMB.scaffold7121size8189.g29621.t1"/>
    </source>
</evidence>
<name>A0A914XAK8_9BILA</name>
<dbReference type="GO" id="GO:0004300">
    <property type="term" value="F:enoyl-CoA hydratase activity"/>
    <property type="evidence" value="ECO:0007669"/>
    <property type="project" value="UniProtKB-ARBA"/>
</dbReference>
<dbReference type="PROSITE" id="PS00166">
    <property type="entry name" value="ENOYL_COA_HYDRATASE"/>
    <property type="match status" value="1"/>
</dbReference>
<proteinExistence type="inferred from homology"/>
<evidence type="ECO:0000256" key="2">
    <source>
        <dbReference type="ARBA" id="ARBA00023239"/>
    </source>
</evidence>
<dbReference type="Gene3D" id="3.90.226.10">
    <property type="entry name" value="2-enoyl-CoA Hydratase, Chain A, domain 1"/>
    <property type="match status" value="1"/>
</dbReference>
<dbReference type="AlphaFoldDB" id="A0A914XAK8"/>
<dbReference type="Proteomes" id="UP000887566">
    <property type="component" value="Unplaced"/>
</dbReference>
<evidence type="ECO:0000256" key="1">
    <source>
        <dbReference type="ARBA" id="ARBA00005254"/>
    </source>
</evidence>
<dbReference type="Gene3D" id="1.10.12.10">
    <property type="entry name" value="Lyase 2-enoyl-coa Hydratase, Chain A, domain 2"/>
    <property type="match status" value="1"/>
</dbReference>
<accession>A0A914XAK8</accession>
<evidence type="ECO:0000256" key="3">
    <source>
        <dbReference type="RuleBase" id="RU003707"/>
    </source>
</evidence>
<dbReference type="InterPro" id="IPR014748">
    <property type="entry name" value="Enoyl-CoA_hydra_C"/>
</dbReference>
<organism evidence="4 5">
    <name type="scientific">Plectus sambesii</name>
    <dbReference type="NCBI Taxonomy" id="2011161"/>
    <lineage>
        <taxon>Eukaryota</taxon>
        <taxon>Metazoa</taxon>
        <taxon>Ecdysozoa</taxon>
        <taxon>Nematoda</taxon>
        <taxon>Chromadorea</taxon>
        <taxon>Plectida</taxon>
        <taxon>Plectina</taxon>
        <taxon>Plectoidea</taxon>
        <taxon>Plectidae</taxon>
        <taxon>Plectus</taxon>
    </lineage>
</organism>
<dbReference type="PANTHER" id="PTHR11941">
    <property type="entry name" value="ENOYL-COA HYDRATASE-RELATED"/>
    <property type="match status" value="1"/>
</dbReference>
<dbReference type="FunFam" id="1.10.12.10:FF:000001">
    <property type="entry name" value="Probable enoyl-CoA hydratase, mitochondrial"/>
    <property type="match status" value="1"/>
</dbReference>
<dbReference type="GO" id="GO:0006635">
    <property type="term" value="P:fatty acid beta-oxidation"/>
    <property type="evidence" value="ECO:0007669"/>
    <property type="project" value="TreeGrafter"/>
</dbReference>
<protein>
    <submittedName>
        <fullName evidence="5">Uncharacterized protein</fullName>
    </submittedName>
</protein>
<dbReference type="SUPFAM" id="SSF52096">
    <property type="entry name" value="ClpP/crotonase"/>
    <property type="match status" value="1"/>
</dbReference>
<reference evidence="5" key="1">
    <citation type="submission" date="2022-11" db="UniProtKB">
        <authorList>
            <consortium name="WormBaseParasite"/>
        </authorList>
    </citation>
    <scope>IDENTIFICATION</scope>
</reference>
<keyword evidence="4" id="KW-1185">Reference proteome</keyword>
<dbReference type="InterPro" id="IPR018376">
    <property type="entry name" value="Enoyl-CoA_hyd/isom_CS"/>
</dbReference>
<dbReference type="InterPro" id="IPR001753">
    <property type="entry name" value="Enoyl-CoA_hydra/iso"/>
</dbReference>
<comment type="similarity">
    <text evidence="1 3">Belongs to the enoyl-CoA hydratase/isomerase family.</text>
</comment>
<dbReference type="GO" id="GO:0005739">
    <property type="term" value="C:mitochondrion"/>
    <property type="evidence" value="ECO:0007669"/>
    <property type="project" value="TreeGrafter"/>
</dbReference>
<evidence type="ECO:0000313" key="4">
    <source>
        <dbReference type="Proteomes" id="UP000887566"/>
    </source>
</evidence>
<dbReference type="CDD" id="cd06558">
    <property type="entry name" value="crotonase-like"/>
    <property type="match status" value="1"/>
</dbReference>
<sequence>MVLSNDSKESELHTLEKLQTVSTSARQGYTAAIEKPFVLERLQGDDTGIVLFRLNRPEAKNAISCTLLSEFQSALNEIKTDLQTRVLIIKSDVKDAFCSGADLKERSVMAQNEVSEFVDTIRSLITDLAHLPIPVIAALDGYAIGGGLELALACDLRVACGTQRLSRLVGLARAKELIFTGRLINGREAERIGLVNNVIEANAAGDAAYSYALKLAQEILPQGPIALKMAKLAIYKGFEVDLESGLNIEQQCYAQVIPTADRIEGLTAFKEKRRPVFRGE</sequence>
<dbReference type="InterPro" id="IPR029045">
    <property type="entry name" value="ClpP/crotonase-like_dom_sf"/>
</dbReference>
<keyword evidence="2" id="KW-0456">Lyase</keyword>